<evidence type="ECO:0000313" key="2">
    <source>
        <dbReference type="Proteomes" id="UP000515498"/>
    </source>
</evidence>
<dbReference type="RefSeq" id="WP_187096183.1">
    <property type="nucleotide sequence ID" value="NZ_CP059894.1"/>
</dbReference>
<organism evidence="1 2">
    <name type="scientific">Mycolicibacterium fluoranthenivorans</name>
    <dbReference type="NCBI Taxonomy" id="258505"/>
    <lineage>
        <taxon>Bacteria</taxon>
        <taxon>Bacillati</taxon>
        <taxon>Actinomycetota</taxon>
        <taxon>Actinomycetes</taxon>
        <taxon>Mycobacteriales</taxon>
        <taxon>Mycobacteriaceae</taxon>
        <taxon>Mycolicibacterium</taxon>
    </lineage>
</organism>
<protein>
    <submittedName>
        <fullName evidence="1">Uncharacterized protein</fullName>
    </submittedName>
</protein>
<dbReference type="KEGG" id="mflu:HZU40_25075"/>
<dbReference type="EMBL" id="CP059894">
    <property type="protein sequence ID" value="QNJ91445.1"/>
    <property type="molecule type" value="Genomic_DNA"/>
</dbReference>
<evidence type="ECO:0000313" key="1">
    <source>
        <dbReference type="EMBL" id="QNJ91445.1"/>
    </source>
</evidence>
<gene>
    <name evidence="1" type="ORF">HZU40_25075</name>
</gene>
<dbReference type="Proteomes" id="UP000515498">
    <property type="component" value="Chromosome"/>
</dbReference>
<name>A0A7G8PAS9_9MYCO</name>
<reference evidence="1 2" key="1">
    <citation type="submission" date="2020-07" db="EMBL/GenBank/DDBJ databases">
        <title>Draft genome sequence of four isobutane-metabolizing strains capable of cometabolically degrading diverse ether contaminants.</title>
        <authorList>
            <person name="Chen W."/>
            <person name="Faulkner N."/>
            <person name="Smith C."/>
            <person name="Hyman M."/>
        </authorList>
    </citation>
    <scope>NUCLEOTIDE SEQUENCE [LARGE SCALE GENOMIC DNA]</scope>
    <source>
        <strain evidence="1 2">2A</strain>
    </source>
</reference>
<accession>A0A7G8PAS9</accession>
<dbReference type="AlphaFoldDB" id="A0A7G8PAS9"/>
<sequence length="75" mass="8041">MTRAQRLLLSMLSGDAATTALIAGERNDCLDCRGRPLSMFLMMTAGLVTLVTGSRENAIKRVQEGLLSDLDADGK</sequence>
<proteinExistence type="predicted"/>